<dbReference type="EMBL" id="JELW01000069">
    <property type="protein sequence ID" value="EXU95687.1"/>
    <property type="molecule type" value="Genomic_DNA"/>
</dbReference>
<proteinExistence type="predicted"/>
<dbReference type="HOGENOM" id="CLU_2655031_0_0_1"/>
<name>A0A014N7D4_9HYPO</name>
<protein>
    <submittedName>
        <fullName evidence="1">Uncharacterized protein</fullName>
    </submittedName>
</protein>
<dbReference type="AlphaFoldDB" id="A0A014N7D4"/>
<evidence type="ECO:0000313" key="2">
    <source>
        <dbReference type="Proteomes" id="UP000030151"/>
    </source>
</evidence>
<sequence>MLPQVPHSIYVTAVQYFTTIIILDASRAQFTTLEFNVWDRGHGVKSGVKRRGLQANFIPTNERNHIRPCAGANKEI</sequence>
<dbReference type="Proteomes" id="UP000030151">
    <property type="component" value="Unassembled WGS sequence"/>
</dbReference>
<evidence type="ECO:0000313" key="1">
    <source>
        <dbReference type="EMBL" id="EXU95687.1"/>
    </source>
</evidence>
<organism evidence="1 2">
    <name type="scientific">Metarhizium robertsii</name>
    <dbReference type="NCBI Taxonomy" id="568076"/>
    <lineage>
        <taxon>Eukaryota</taxon>
        <taxon>Fungi</taxon>
        <taxon>Dikarya</taxon>
        <taxon>Ascomycota</taxon>
        <taxon>Pezizomycotina</taxon>
        <taxon>Sordariomycetes</taxon>
        <taxon>Hypocreomycetidae</taxon>
        <taxon>Hypocreales</taxon>
        <taxon>Clavicipitaceae</taxon>
        <taxon>Metarhizium</taxon>
    </lineage>
</organism>
<comment type="caution">
    <text evidence="1">The sequence shown here is derived from an EMBL/GenBank/DDBJ whole genome shotgun (WGS) entry which is preliminary data.</text>
</comment>
<accession>A0A014N7D4</accession>
<gene>
    <name evidence="1" type="ORF">X797_011258</name>
</gene>
<reference evidence="1 2" key="1">
    <citation type="submission" date="2014-02" db="EMBL/GenBank/DDBJ databases">
        <title>The genome sequence of the entomopathogenic fungus Metarhizium robertsii ARSEF 2575.</title>
        <authorList>
            <person name="Giuliano Garisto Donzelli B."/>
            <person name="Roe B.A."/>
            <person name="Macmil S.L."/>
            <person name="Krasnoff S.B."/>
            <person name="Gibson D.M."/>
        </authorList>
    </citation>
    <scope>NUCLEOTIDE SEQUENCE [LARGE SCALE GENOMIC DNA]</scope>
    <source>
        <strain evidence="1 2">ARSEF 2575</strain>
    </source>
</reference>